<dbReference type="Proteomes" id="UP000216524">
    <property type="component" value="Unassembled WGS sequence"/>
</dbReference>
<keyword evidence="2" id="KW-1185">Reference proteome</keyword>
<evidence type="ECO:0000313" key="1">
    <source>
        <dbReference type="EMBL" id="OZI81755.1"/>
    </source>
</evidence>
<sequence>MPAKDIPHQSMNLLCAILPEGNTSNRVGRRLADLLVQDAQGRLYRVERHRIEGGHPDLVGGIDYIYCRLAGGGAVRRIDEQTYELPDGTIAHVVPDSTLRS</sequence>
<reference evidence="1 2" key="1">
    <citation type="submission" date="2017-05" db="EMBL/GenBank/DDBJ databases">
        <title>Complete and WGS of Bordetella genogroups.</title>
        <authorList>
            <person name="Spilker T."/>
            <person name="Lipuma J."/>
        </authorList>
    </citation>
    <scope>NUCLEOTIDE SEQUENCE [LARGE SCALE GENOMIC DNA]</scope>
    <source>
        <strain evidence="1 2">AU3139</strain>
    </source>
</reference>
<evidence type="ECO:0000313" key="2">
    <source>
        <dbReference type="Proteomes" id="UP000216524"/>
    </source>
</evidence>
<proteinExistence type="predicted"/>
<organism evidence="1 2">
    <name type="scientific">Bordetella genomosp. 6</name>
    <dbReference type="NCBI Taxonomy" id="463024"/>
    <lineage>
        <taxon>Bacteria</taxon>
        <taxon>Pseudomonadati</taxon>
        <taxon>Pseudomonadota</taxon>
        <taxon>Betaproteobacteria</taxon>
        <taxon>Burkholderiales</taxon>
        <taxon>Alcaligenaceae</taxon>
        <taxon>Bordetella</taxon>
    </lineage>
</organism>
<dbReference type="EMBL" id="NEVV01000001">
    <property type="protein sequence ID" value="OZI81755.1"/>
    <property type="molecule type" value="Genomic_DNA"/>
</dbReference>
<gene>
    <name evidence="1" type="ORF">CAL23_08665</name>
</gene>
<comment type="caution">
    <text evidence="1">The sequence shown here is derived from an EMBL/GenBank/DDBJ whole genome shotgun (WGS) entry which is preliminary data.</text>
</comment>
<accession>A0ABX4FHR2</accession>
<name>A0ABX4FHR2_9BORD</name>
<protein>
    <submittedName>
        <fullName evidence="1">Uncharacterized protein</fullName>
    </submittedName>
</protein>